<dbReference type="PROSITE" id="PS50144">
    <property type="entry name" value="MATH"/>
    <property type="match status" value="1"/>
</dbReference>
<feature type="domain" description="MATH" evidence="2">
    <location>
        <begin position="7"/>
        <end position="119"/>
    </location>
</feature>
<protein>
    <submittedName>
        <fullName evidence="4">MATH domain and coiled-coil domain-containing protein At3g58370-like</fullName>
    </submittedName>
</protein>
<dbReference type="PANTHER" id="PTHR46236:SF35">
    <property type="entry name" value="MATH DOMAIN-CONTAINING PROTEIN"/>
    <property type="match status" value="1"/>
</dbReference>
<dbReference type="InterPro" id="IPR050804">
    <property type="entry name" value="MCC"/>
</dbReference>
<dbReference type="CDD" id="cd00121">
    <property type="entry name" value="MATH"/>
    <property type="match status" value="1"/>
</dbReference>
<evidence type="ECO:0000259" key="2">
    <source>
        <dbReference type="PROSITE" id="PS50144"/>
    </source>
</evidence>
<evidence type="ECO:0000256" key="1">
    <source>
        <dbReference type="ARBA" id="ARBA00023054"/>
    </source>
</evidence>
<keyword evidence="1" id="KW-0175">Coiled coil</keyword>
<reference evidence="3" key="1">
    <citation type="journal article" date="2014" name="Nat. Commun.">
        <title>The emerging biofuel crop Camelina sativa retains a highly undifferentiated hexaploid genome structure.</title>
        <authorList>
            <person name="Kagale S."/>
            <person name="Koh C."/>
            <person name="Nixon J."/>
            <person name="Bollina V."/>
            <person name="Clarke W.E."/>
            <person name="Tuteja R."/>
            <person name="Spillane C."/>
            <person name="Robinson S.J."/>
            <person name="Links M.G."/>
            <person name="Clarke C."/>
            <person name="Higgins E.E."/>
            <person name="Huebert T."/>
            <person name="Sharpe A.G."/>
            <person name="Parkin I.A."/>
        </authorList>
    </citation>
    <scope>NUCLEOTIDE SEQUENCE [LARGE SCALE GENOMIC DNA]</scope>
    <source>
        <strain evidence="3">cv. DH55</strain>
    </source>
</reference>
<reference evidence="4" key="2">
    <citation type="submission" date="2025-08" db="UniProtKB">
        <authorList>
            <consortium name="RefSeq"/>
        </authorList>
    </citation>
    <scope>IDENTIFICATION</scope>
    <source>
        <tissue evidence="4">Leaf</tissue>
    </source>
</reference>
<dbReference type="RefSeq" id="XP_010507471.1">
    <property type="nucleotide sequence ID" value="XM_010509169.1"/>
</dbReference>
<dbReference type="GeneID" id="104784103"/>
<name>A0ABM0YXJ5_CAMSA</name>
<dbReference type="Pfam" id="PF22486">
    <property type="entry name" value="MATH_2"/>
    <property type="match status" value="1"/>
</dbReference>
<dbReference type="InterPro" id="IPR008974">
    <property type="entry name" value="TRAF-like"/>
</dbReference>
<dbReference type="InterPro" id="IPR002083">
    <property type="entry name" value="MATH/TRAF_dom"/>
</dbReference>
<proteinExistence type="predicted"/>
<dbReference type="PANTHER" id="PTHR46236">
    <property type="entry name" value="TRAF-LIKE SUPERFAMILY PROTEIN"/>
    <property type="match status" value="1"/>
</dbReference>
<evidence type="ECO:0000313" key="4">
    <source>
        <dbReference type="RefSeq" id="XP_010507471.1"/>
    </source>
</evidence>
<sequence length="145" mass="16623">MGDRLYENQFTWVINNFSSLQYDEKIYSDVFVIDGCNWRVVATLKGNKYDESLYLSLAVPDAESLPFGWRRRAEFSFTIRSFDYNTPERGCASSIPLGKLDAKYCGLIFDEQVKIFGELDVLEVICKSEPISIELHGYVQSSSVF</sequence>
<dbReference type="Proteomes" id="UP000694864">
    <property type="component" value="Chromosome 4"/>
</dbReference>
<dbReference type="SUPFAM" id="SSF49599">
    <property type="entry name" value="TRAF domain-like"/>
    <property type="match status" value="1"/>
</dbReference>
<dbReference type="Gene3D" id="2.60.210.10">
    <property type="entry name" value="Apoptosis, Tumor Necrosis Factor Receptor Associated Protein 2, Chain A"/>
    <property type="match status" value="1"/>
</dbReference>
<accession>A0ABM0YXJ5</accession>
<gene>
    <name evidence="4" type="primary">LOC104784103</name>
</gene>
<keyword evidence="3" id="KW-1185">Reference proteome</keyword>
<evidence type="ECO:0000313" key="3">
    <source>
        <dbReference type="Proteomes" id="UP000694864"/>
    </source>
</evidence>
<organism evidence="3 4">
    <name type="scientific">Camelina sativa</name>
    <name type="common">False flax</name>
    <name type="synonym">Myagrum sativum</name>
    <dbReference type="NCBI Taxonomy" id="90675"/>
    <lineage>
        <taxon>Eukaryota</taxon>
        <taxon>Viridiplantae</taxon>
        <taxon>Streptophyta</taxon>
        <taxon>Embryophyta</taxon>
        <taxon>Tracheophyta</taxon>
        <taxon>Spermatophyta</taxon>
        <taxon>Magnoliopsida</taxon>
        <taxon>eudicotyledons</taxon>
        <taxon>Gunneridae</taxon>
        <taxon>Pentapetalae</taxon>
        <taxon>rosids</taxon>
        <taxon>malvids</taxon>
        <taxon>Brassicales</taxon>
        <taxon>Brassicaceae</taxon>
        <taxon>Camelineae</taxon>
        <taxon>Camelina</taxon>
    </lineage>
</organism>